<dbReference type="GO" id="GO:0007030">
    <property type="term" value="P:Golgi organization"/>
    <property type="evidence" value="ECO:0007669"/>
    <property type="project" value="UniProtKB-UniRule"/>
</dbReference>
<dbReference type="GO" id="GO:0042147">
    <property type="term" value="P:retrograde transport, endosome to Golgi"/>
    <property type="evidence" value="ECO:0007669"/>
    <property type="project" value="UniProtKB-UniRule"/>
</dbReference>
<dbReference type="GO" id="GO:0000938">
    <property type="term" value="C:GARP complex"/>
    <property type="evidence" value="ECO:0007669"/>
    <property type="project" value="UniProtKB-UniRule"/>
</dbReference>
<comment type="similarity">
    <text evidence="1 3">Belongs to the VPS51 family.</text>
</comment>
<keyword evidence="3" id="KW-0813">Transport</keyword>
<accession>A0A0N5AFM2</accession>
<evidence type="ECO:0000256" key="2">
    <source>
        <dbReference type="ARBA" id="ARBA00016122"/>
    </source>
</evidence>
<dbReference type="GO" id="GO:0032456">
    <property type="term" value="P:endocytic recycling"/>
    <property type="evidence" value="ECO:0007669"/>
    <property type="project" value="TreeGrafter"/>
</dbReference>
<dbReference type="GO" id="GO:0007041">
    <property type="term" value="P:lysosomal transport"/>
    <property type="evidence" value="ECO:0007669"/>
    <property type="project" value="TreeGrafter"/>
</dbReference>
<keyword evidence="3" id="KW-0653">Protein transport</keyword>
<dbReference type="GO" id="GO:0048193">
    <property type="term" value="P:Golgi vesicle transport"/>
    <property type="evidence" value="ECO:0007669"/>
    <property type="project" value="TreeGrafter"/>
</dbReference>
<dbReference type="Proteomes" id="UP000046393">
    <property type="component" value="Unplaced"/>
</dbReference>
<dbReference type="GO" id="GO:0006869">
    <property type="term" value="P:lipid transport"/>
    <property type="evidence" value="ECO:0007669"/>
    <property type="project" value="UniProtKB-UniRule"/>
</dbReference>
<dbReference type="InterPro" id="IPR014812">
    <property type="entry name" value="Vps51"/>
</dbReference>
<comment type="function">
    <text evidence="3">Acts as component of the GARP complex that is involved in retrograde transport from early and late endosomes to the trans-Golgi network (TGN).</text>
</comment>
<dbReference type="STRING" id="451379.A0A0N5AFM2"/>
<dbReference type="GO" id="GO:0005829">
    <property type="term" value="C:cytosol"/>
    <property type="evidence" value="ECO:0007669"/>
    <property type="project" value="GOC"/>
</dbReference>
<keyword evidence="3" id="KW-0333">Golgi apparatus</keyword>
<evidence type="ECO:0000256" key="3">
    <source>
        <dbReference type="RuleBase" id="RU368010"/>
    </source>
</evidence>
<dbReference type="GO" id="GO:1990745">
    <property type="term" value="C:EARP complex"/>
    <property type="evidence" value="ECO:0007669"/>
    <property type="project" value="TreeGrafter"/>
</dbReference>
<dbReference type="PANTHER" id="PTHR15954">
    <property type="entry name" value="VACUOLAR PROTEIN SORTING-ASSOCIATED PROTEIN 51 HOMOLOG"/>
    <property type="match status" value="1"/>
</dbReference>
<evidence type="ECO:0000256" key="4">
    <source>
        <dbReference type="SAM" id="Coils"/>
    </source>
</evidence>
<keyword evidence="5" id="KW-1185">Reference proteome</keyword>
<dbReference type="GO" id="GO:0016020">
    <property type="term" value="C:membrane"/>
    <property type="evidence" value="ECO:0007669"/>
    <property type="project" value="TreeGrafter"/>
</dbReference>
<feature type="coiled-coil region" evidence="4">
    <location>
        <begin position="222"/>
        <end position="249"/>
    </location>
</feature>
<keyword evidence="3" id="KW-0445">Lipid transport</keyword>
<dbReference type="GO" id="GO:0015031">
    <property type="term" value="P:protein transport"/>
    <property type="evidence" value="ECO:0007669"/>
    <property type="project" value="UniProtKB-UniRule"/>
</dbReference>
<keyword evidence="4" id="KW-0175">Coiled coil</keyword>
<sequence length="728" mass="83113">MSESKNAEKKKKFDIKSAEFDCETYLNSLLKKKSLDELVQVEEDMVQNVRRLDSEMQQLVYENYNKFITATGTVKKMQNDFSEMGREMESVLKRMEQISELSKNLCSNFETRRTKISDLSETNRTLKTLRFMLRLPAKLQSLSEKRDHARAVACFAKAKPLLLRFLHISSVLNIYDVSTRIMTQIEQQLTEVAQHQKSCTEELADSLELLLRLGVPPSNVHSQFMEICMRNLNEQIDNLDNKNNSEKEGDEKDVLEFVDDSCSAFLADLSLVAALNKRMFPTHASDEELIELFNAVVGRFGKSVRERFLCEVDARECALVVRALDRFYRRLSSCNKLVSGVDYSPLNISMLNSVSRHEIILARERIVERVNAAISQVCSELAVAESSEEEKSVDLNEMVSRLEHVLTVHLKTALASLLHFTASDMTFSSLDPSLFSHRFGIEVHEALMVESLEQVCQIGSRLRERNSQGTSFSATLYILLAQFFMNIESHSLEYMFGLCQEQFRLVEEAQKGTESCLTSIENVRFSFRNTAYELLRHYVNRQGVLISQPLVRSTEGKDWLNCPEPNSVRATMKRFLEELASLDVLIKPFMQEGARKERTGDISSLRSLTRRNPNFDACSISSTLDKLWAERVDFCANVEFNRTSVLTALVNISMKSLLESVRLQTFSTSGLHQIQIDCAFLQQRLWRFITDDQGTVSFIDEIVSSAVHRCVDPKLLGPLVVSEICSKH</sequence>
<evidence type="ECO:0000313" key="6">
    <source>
        <dbReference type="WBParaSite" id="SMUV_0000308201-mRNA-1"/>
    </source>
</evidence>
<dbReference type="WBParaSite" id="SMUV_0000308201-mRNA-1">
    <property type="protein sequence ID" value="SMUV_0000308201-mRNA-1"/>
    <property type="gene ID" value="SMUV_0000308201"/>
</dbReference>
<evidence type="ECO:0000313" key="5">
    <source>
        <dbReference type="Proteomes" id="UP000046393"/>
    </source>
</evidence>
<comment type="subunit">
    <text evidence="3">Component of the Golgi-associated retrograde protein (GARP) complex.</text>
</comment>
<reference evidence="6" key="1">
    <citation type="submission" date="2017-02" db="UniProtKB">
        <authorList>
            <consortium name="WormBaseParasite"/>
        </authorList>
    </citation>
    <scope>IDENTIFICATION</scope>
</reference>
<name>A0A0N5AFM2_9BILA</name>
<evidence type="ECO:0000256" key="1">
    <source>
        <dbReference type="ARBA" id="ARBA00006080"/>
    </source>
</evidence>
<dbReference type="PANTHER" id="PTHR15954:SF4">
    <property type="entry name" value="VACUOLAR PROTEIN SORTING-ASSOCIATED PROTEIN 51 HOMOLOG"/>
    <property type="match status" value="1"/>
</dbReference>
<dbReference type="AlphaFoldDB" id="A0A0N5AFM2"/>
<proteinExistence type="inferred from homology"/>
<organism evidence="5 6">
    <name type="scientific">Syphacia muris</name>
    <dbReference type="NCBI Taxonomy" id="451379"/>
    <lineage>
        <taxon>Eukaryota</taxon>
        <taxon>Metazoa</taxon>
        <taxon>Ecdysozoa</taxon>
        <taxon>Nematoda</taxon>
        <taxon>Chromadorea</taxon>
        <taxon>Rhabditida</taxon>
        <taxon>Spirurina</taxon>
        <taxon>Oxyuridomorpha</taxon>
        <taxon>Oxyuroidea</taxon>
        <taxon>Oxyuridae</taxon>
        <taxon>Syphacia</taxon>
    </lineage>
</organism>
<comment type="subcellular location">
    <subcellularLocation>
        <location evidence="3">Golgi apparatus</location>
        <location evidence="3">trans-Golgi network</location>
    </subcellularLocation>
</comment>
<protein>
    <recommendedName>
        <fullName evidence="2 3">Vacuolar protein sorting-associated protein 51 homolog</fullName>
    </recommendedName>
</protein>
<dbReference type="Pfam" id="PF08700">
    <property type="entry name" value="VPS51_Exo84_N"/>
    <property type="match status" value="1"/>
</dbReference>